<accession>A0A8X6VP51</accession>
<sequence>MDFFITNDVPRIEQKRCTAFHSRRESISGESPTSFPEDTAMPYSGFEPESTRLQAECHNHHTRRDGTYVSTTLI</sequence>
<dbReference type="EMBL" id="BMAU01021327">
    <property type="protein sequence ID" value="GFY14150.1"/>
    <property type="molecule type" value="Genomic_DNA"/>
</dbReference>
<keyword evidence="3" id="KW-1185">Reference proteome</keyword>
<dbReference type="Proteomes" id="UP000887159">
    <property type="component" value="Unassembled WGS sequence"/>
</dbReference>
<evidence type="ECO:0000313" key="2">
    <source>
        <dbReference type="EMBL" id="GFY14150.1"/>
    </source>
</evidence>
<comment type="caution">
    <text evidence="2">The sequence shown here is derived from an EMBL/GenBank/DDBJ whole genome shotgun (WGS) entry which is preliminary data.</text>
</comment>
<evidence type="ECO:0000313" key="3">
    <source>
        <dbReference type="Proteomes" id="UP000887159"/>
    </source>
</evidence>
<reference evidence="2" key="1">
    <citation type="submission" date="2020-08" db="EMBL/GenBank/DDBJ databases">
        <title>Multicomponent nature underlies the extraordinary mechanical properties of spider dragline silk.</title>
        <authorList>
            <person name="Kono N."/>
            <person name="Nakamura H."/>
            <person name="Mori M."/>
            <person name="Yoshida Y."/>
            <person name="Ohtoshi R."/>
            <person name="Malay A.D."/>
            <person name="Moran D.A.P."/>
            <person name="Tomita M."/>
            <person name="Numata K."/>
            <person name="Arakawa K."/>
        </authorList>
    </citation>
    <scope>NUCLEOTIDE SEQUENCE</scope>
</reference>
<proteinExistence type="predicted"/>
<name>A0A8X6VP51_TRICX</name>
<organism evidence="2 3">
    <name type="scientific">Trichonephila clavipes</name>
    <name type="common">Golden silk orbweaver</name>
    <name type="synonym">Nephila clavipes</name>
    <dbReference type="NCBI Taxonomy" id="2585209"/>
    <lineage>
        <taxon>Eukaryota</taxon>
        <taxon>Metazoa</taxon>
        <taxon>Ecdysozoa</taxon>
        <taxon>Arthropoda</taxon>
        <taxon>Chelicerata</taxon>
        <taxon>Arachnida</taxon>
        <taxon>Araneae</taxon>
        <taxon>Araneomorphae</taxon>
        <taxon>Entelegynae</taxon>
        <taxon>Araneoidea</taxon>
        <taxon>Nephilidae</taxon>
        <taxon>Trichonephila</taxon>
    </lineage>
</organism>
<evidence type="ECO:0000256" key="1">
    <source>
        <dbReference type="SAM" id="MobiDB-lite"/>
    </source>
</evidence>
<feature type="region of interest" description="Disordered" evidence="1">
    <location>
        <begin position="20"/>
        <end position="46"/>
    </location>
</feature>
<gene>
    <name evidence="2" type="ORF">TNCV_3613391</name>
</gene>
<dbReference type="AlphaFoldDB" id="A0A8X6VP51"/>
<protein>
    <submittedName>
        <fullName evidence="2">Uncharacterized protein</fullName>
    </submittedName>
</protein>